<evidence type="ECO:0000256" key="8">
    <source>
        <dbReference type="SAM" id="Phobius"/>
    </source>
</evidence>
<feature type="transmembrane region" description="Helical" evidence="8">
    <location>
        <begin position="198"/>
        <end position="216"/>
    </location>
</feature>
<evidence type="ECO:0000313" key="9">
    <source>
        <dbReference type="EMBL" id="OTA24308.1"/>
    </source>
</evidence>
<dbReference type="GO" id="GO:0005886">
    <property type="term" value="C:plasma membrane"/>
    <property type="evidence" value="ECO:0007669"/>
    <property type="project" value="TreeGrafter"/>
</dbReference>
<feature type="transmembrane region" description="Helical" evidence="8">
    <location>
        <begin position="170"/>
        <end position="191"/>
    </location>
</feature>
<dbReference type="InParanoid" id="A0A1Z5SU67"/>
<keyword evidence="10" id="KW-1185">Reference proteome</keyword>
<dbReference type="GO" id="GO:0015707">
    <property type="term" value="P:nitrite transport"/>
    <property type="evidence" value="ECO:0007669"/>
    <property type="project" value="TreeGrafter"/>
</dbReference>
<evidence type="ECO:0000256" key="6">
    <source>
        <dbReference type="ARBA" id="ARBA00049660"/>
    </source>
</evidence>
<feature type="compositionally biased region" description="Basic and acidic residues" evidence="7">
    <location>
        <begin position="300"/>
        <end position="315"/>
    </location>
</feature>
<evidence type="ECO:0000256" key="4">
    <source>
        <dbReference type="ARBA" id="ARBA00022989"/>
    </source>
</evidence>
<dbReference type="STRING" id="1157616.A0A1Z5SU67"/>
<dbReference type="Gene3D" id="1.20.1080.10">
    <property type="entry name" value="Glycerol uptake facilitator protein"/>
    <property type="match status" value="1"/>
</dbReference>
<dbReference type="PANTHER" id="PTHR30520:SF6">
    <property type="entry name" value="FORMATE_NITRATE FAMILY TRANSPORTER (EUROFUNG)"/>
    <property type="match status" value="1"/>
</dbReference>
<keyword evidence="5 8" id="KW-0472">Membrane</keyword>
<dbReference type="InterPro" id="IPR000292">
    <property type="entry name" value="For/NO2_transpt"/>
</dbReference>
<evidence type="ECO:0000256" key="5">
    <source>
        <dbReference type="ARBA" id="ARBA00023136"/>
    </source>
</evidence>
<feature type="region of interest" description="Disordered" evidence="7">
    <location>
        <begin position="291"/>
        <end position="315"/>
    </location>
</feature>
<dbReference type="InterPro" id="IPR024002">
    <property type="entry name" value="For/NO2_transpt_CS"/>
</dbReference>
<dbReference type="AlphaFoldDB" id="A0A1Z5SU67"/>
<dbReference type="PROSITE" id="PS01006">
    <property type="entry name" value="FORMATE_NITRITE_TP_2"/>
    <property type="match status" value="1"/>
</dbReference>
<evidence type="ECO:0000313" key="10">
    <source>
        <dbReference type="Proteomes" id="UP000194280"/>
    </source>
</evidence>
<accession>A0A1Z5SU67</accession>
<comment type="caution">
    <text evidence="9">The sequence shown here is derived from an EMBL/GenBank/DDBJ whole genome shotgun (WGS) entry which is preliminary data.</text>
</comment>
<dbReference type="Proteomes" id="UP000194280">
    <property type="component" value="Unassembled WGS sequence"/>
</dbReference>
<dbReference type="GO" id="GO:0015513">
    <property type="term" value="F:high-affinity secondary active nitrite transmembrane transporter activity"/>
    <property type="evidence" value="ECO:0007669"/>
    <property type="project" value="TreeGrafter"/>
</dbReference>
<dbReference type="Pfam" id="PF01226">
    <property type="entry name" value="Form_Nir_trans"/>
    <property type="match status" value="1"/>
</dbReference>
<evidence type="ECO:0000256" key="7">
    <source>
        <dbReference type="SAM" id="MobiDB-lite"/>
    </source>
</evidence>
<evidence type="ECO:0008006" key="11">
    <source>
        <dbReference type="Google" id="ProtNLM"/>
    </source>
</evidence>
<gene>
    <name evidence="9" type="ORF">BTJ68_11801</name>
</gene>
<evidence type="ECO:0000256" key="1">
    <source>
        <dbReference type="ARBA" id="ARBA00004141"/>
    </source>
</evidence>
<protein>
    <recommendedName>
        <fullName evidence="11">Formate/nitrite transporter</fullName>
    </recommendedName>
</protein>
<dbReference type="FunFam" id="1.20.1080.10:FF:000011">
    <property type="entry name" value="Formate family transporter"/>
    <property type="match status" value="1"/>
</dbReference>
<name>A0A1Z5SU67_HORWE</name>
<dbReference type="InterPro" id="IPR023271">
    <property type="entry name" value="Aquaporin-like"/>
</dbReference>
<sequence>MYMHVVNNCYSAKETVELCSRAGVMNANMRLDKIFMSAVMAGCLLSFACAAVLITETAPWYQENAPGLIRMIGALIFPFGLVSIVVTGADLCTGSFLYLQYATLAVLHRRLSVPKMLIHWTVTFFGNLAGSLFVMAIIAGYGGVFSAEPYYNEAESFATTKVVTPGWHQVFLRGIGANWLVCLACFLAFMAREYFSKVVAIWWPTFAFVTLGFDHVVANMFFVPLAIFLGSEEITVGYYIWKSMIPALIGNIFGGGLFVGVVYWYLYLTGDTAPIPIDGNVFGSDTERLVGQETPENSNEDGHGNEERKSAERMV</sequence>
<dbReference type="VEuPathDB" id="FungiDB:BTJ68_11801"/>
<feature type="transmembrane region" description="Helical" evidence="8">
    <location>
        <begin position="120"/>
        <end position="141"/>
    </location>
</feature>
<comment type="subcellular location">
    <subcellularLocation>
        <location evidence="1">Membrane</location>
        <topology evidence="1">Multi-pass membrane protein</topology>
    </subcellularLocation>
</comment>
<comment type="similarity">
    <text evidence="6">Belongs to the FNT transporter (TC 1.A.16) family.</text>
</comment>
<organism evidence="9 10">
    <name type="scientific">Hortaea werneckii EXF-2000</name>
    <dbReference type="NCBI Taxonomy" id="1157616"/>
    <lineage>
        <taxon>Eukaryota</taxon>
        <taxon>Fungi</taxon>
        <taxon>Dikarya</taxon>
        <taxon>Ascomycota</taxon>
        <taxon>Pezizomycotina</taxon>
        <taxon>Dothideomycetes</taxon>
        <taxon>Dothideomycetidae</taxon>
        <taxon>Mycosphaerellales</taxon>
        <taxon>Teratosphaeriaceae</taxon>
        <taxon>Hortaea</taxon>
    </lineage>
</organism>
<dbReference type="OrthoDB" id="4829at2759"/>
<keyword evidence="3 8" id="KW-0812">Transmembrane</keyword>
<dbReference type="PANTHER" id="PTHR30520">
    <property type="entry name" value="FORMATE TRANSPORTER-RELATED"/>
    <property type="match status" value="1"/>
</dbReference>
<proteinExistence type="inferred from homology"/>
<evidence type="ECO:0000256" key="3">
    <source>
        <dbReference type="ARBA" id="ARBA00022692"/>
    </source>
</evidence>
<evidence type="ECO:0000256" key="2">
    <source>
        <dbReference type="ARBA" id="ARBA00022448"/>
    </source>
</evidence>
<reference evidence="9 10" key="1">
    <citation type="submission" date="2017-01" db="EMBL/GenBank/DDBJ databases">
        <title>The recent genome duplication of the halophilic yeast Hortaea werneckii: insights from long-read sequencing.</title>
        <authorList>
            <person name="Sinha S."/>
            <person name="Flibotte S."/>
            <person name="Neira M."/>
            <person name="Lenassi M."/>
            <person name="Gostincar C."/>
            <person name="Stajich J.E."/>
            <person name="Nislow C.E."/>
        </authorList>
    </citation>
    <scope>NUCLEOTIDE SEQUENCE [LARGE SCALE GENOMIC DNA]</scope>
    <source>
        <strain evidence="9 10">EXF-2000</strain>
    </source>
</reference>
<feature type="transmembrane region" description="Helical" evidence="8">
    <location>
        <begin position="34"/>
        <end position="55"/>
    </location>
</feature>
<keyword evidence="4 8" id="KW-1133">Transmembrane helix</keyword>
<keyword evidence="2" id="KW-0813">Transport</keyword>
<dbReference type="EMBL" id="MUNK01000250">
    <property type="protein sequence ID" value="OTA24308.1"/>
    <property type="molecule type" value="Genomic_DNA"/>
</dbReference>
<feature type="transmembrane region" description="Helical" evidence="8">
    <location>
        <begin position="248"/>
        <end position="266"/>
    </location>
</feature>
<feature type="transmembrane region" description="Helical" evidence="8">
    <location>
        <begin position="75"/>
        <end position="99"/>
    </location>
</feature>